<reference evidence="1 2" key="1">
    <citation type="submission" date="2015-09" db="EMBL/GenBank/DDBJ databases">
        <title>Aphanizomenon flos-aquae WA102.</title>
        <authorList>
            <person name="Driscoll C."/>
        </authorList>
    </citation>
    <scope>NUCLEOTIDE SEQUENCE [LARGE SCALE GENOMIC DNA]</scope>
    <source>
        <strain evidence="1">WA102</strain>
    </source>
</reference>
<comment type="caution">
    <text evidence="1">The sequence shown here is derived from an EMBL/GenBank/DDBJ whole genome shotgun (WGS) entry which is preliminary data.</text>
</comment>
<protein>
    <submittedName>
        <fullName evidence="1">Uncharacterized protein</fullName>
    </submittedName>
</protein>
<sequence>MAVLVVVTDYDDDDDHGDDDAYLFVLEEQQTTREGATDDGSLCEIIIIREGVNEHLGHRCSVLEAPHALHVSHSFSGNFAAGVDAGFHYDEGLTSEHAVGVE</sequence>
<evidence type="ECO:0000313" key="1">
    <source>
        <dbReference type="EMBL" id="OBQ32821.1"/>
    </source>
</evidence>
<gene>
    <name evidence="1" type="ORF">AN484_27655</name>
</gene>
<organism evidence="1 2">
    <name type="scientific">Aphanizomenon flos-aquae WA102</name>
    <dbReference type="NCBI Taxonomy" id="1710896"/>
    <lineage>
        <taxon>Bacteria</taxon>
        <taxon>Bacillati</taxon>
        <taxon>Cyanobacteriota</taxon>
        <taxon>Cyanophyceae</taxon>
        <taxon>Nostocales</taxon>
        <taxon>Aphanizomenonaceae</taxon>
        <taxon>Aphanizomenon</taxon>
    </lineage>
</organism>
<dbReference type="AlphaFoldDB" id="A0A1B7W6N6"/>
<proteinExistence type="predicted"/>
<accession>A0A1B7W6N6</accession>
<dbReference type="EMBL" id="LJOW01000716">
    <property type="protein sequence ID" value="OBQ32821.1"/>
    <property type="molecule type" value="Genomic_DNA"/>
</dbReference>
<name>A0A1B7W6N6_APHFL</name>
<evidence type="ECO:0000313" key="2">
    <source>
        <dbReference type="Proteomes" id="UP000092093"/>
    </source>
</evidence>
<dbReference type="Proteomes" id="UP000092093">
    <property type="component" value="Unassembled WGS sequence"/>
</dbReference>